<evidence type="ECO:0000256" key="1">
    <source>
        <dbReference type="SAM" id="MobiDB-lite"/>
    </source>
</evidence>
<protein>
    <submittedName>
        <fullName evidence="3">L,D-transpeptidase family protein</fullName>
    </submittedName>
</protein>
<name>A0ABU2NVZ8_9ACTN</name>
<dbReference type="EMBL" id="JAVREQ010000020">
    <property type="protein sequence ID" value="MDT0381163.1"/>
    <property type="molecule type" value="Genomic_DNA"/>
</dbReference>
<dbReference type="Proteomes" id="UP001183414">
    <property type="component" value="Unassembled WGS sequence"/>
</dbReference>
<comment type="caution">
    <text evidence="3">The sequence shown here is derived from an EMBL/GenBank/DDBJ whole genome shotgun (WGS) entry which is preliminary data.</text>
</comment>
<dbReference type="InterPro" id="IPR005490">
    <property type="entry name" value="LD_TPept_cat_dom"/>
</dbReference>
<proteinExistence type="predicted"/>
<accession>A0ABU2NVZ8</accession>
<dbReference type="RefSeq" id="WP_311674851.1">
    <property type="nucleotide sequence ID" value="NZ_JAVREQ010000020.1"/>
</dbReference>
<dbReference type="PANTHER" id="PTHR38589:SF1">
    <property type="entry name" value="BLR0621 PROTEIN"/>
    <property type="match status" value="1"/>
</dbReference>
<reference evidence="4" key="1">
    <citation type="submission" date="2023-07" db="EMBL/GenBank/DDBJ databases">
        <title>30 novel species of actinomycetes from the DSMZ collection.</title>
        <authorList>
            <person name="Nouioui I."/>
        </authorList>
    </citation>
    <scope>NUCLEOTIDE SEQUENCE [LARGE SCALE GENOMIC DNA]</scope>
    <source>
        <strain evidence="4">DSM 42041</strain>
    </source>
</reference>
<dbReference type="Pfam" id="PF03734">
    <property type="entry name" value="YkuD"/>
    <property type="match status" value="1"/>
</dbReference>
<evidence type="ECO:0000259" key="2">
    <source>
        <dbReference type="Pfam" id="PF03734"/>
    </source>
</evidence>
<organism evidence="3 4">
    <name type="scientific">Streptomyces hazeniae</name>
    <dbReference type="NCBI Taxonomy" id="3075538"/>
    <lineage>
        <taxon>Bacteria</taxon>
        <taxon>Bacillati</taxon>
        <taxon>Actinomycetota</taxon>
        <taxon>Actinomycetes</taxon>
        <taxon>Kitasatosporales</taxon>
        <taxon>Streptomycetaceae</taxon>
        <taxon>Streptomyces</taxon>
    </lineage>
</organism>
<feature type="domain" description="L,D-TPase catalytic" evidence="2">
    <location>
        <begin position="150"/>
        <end position="268"/>
    </location>
</feature>
<dbReference type="PANTHER" id="PTHR38589">
    <property type="entry name" value="BLR0621 PROTEIN"/>
    <property type="match status" value="1"/>
</dbReference>
<evidence type="ECO:0000313" key="3">
    <source>
        <dbReference type="EMBL" id="MDT0381163.1"/>
    </source>
</evidence>
<evidence type="ECO:0000313" key="4">
    <source>
        <dbReference type="Proteomes" id="UP001183414"/>
    </source>
</evidence>
<feature type="compositionally biased region" description="Low complexity" evidence="1">
    <location>
        <begin position="60"/>
        <end position="70"/>
    </location>
</feature>
<keyword evidence="4" id="KW-1185">Reference proteome</keyword>
<sequence length="277" mass="29341">MRTRPGSSRSTVRASHGRTVRTAAAACTTAVALLLAGCGTGQDTPGGDRGSRTQDGGGEAAPEAAATSGARHLPGVGARYRARIPEAAGQAVVVHGEGRDSARSRVELWARGGERDGGDERDGRGGTGAWTLEKRWQGHNGKRGWTTDHHEGDKRTPVGVFTLTDAGGVDAAPAGTALPYLHSAAFTPPAHWADRTEHDFDHVVAIDYNRVPGTSPLDPTRPRGQEKGGFIWLHLDHGSGTSGCVSVPRRAMEYLLRTLDPDRRPVIVMGDRATLRD</sequence>
<feature type="compositionally biased region" description="Polar residues" evidence="1">
    <location>
        <begin position="1"/>
        <end position="13"/>
    </location>
</feature>
<gene>
    <name evidence="3" type="ORF">RM572_20615</name>
</gene>
<feature type="region of interest" description="Disordered" evidence="1">
    <location>
        <begin position="1"/>
        <end position="20"/>
    </location>
</feature>
<feature type="region of interest" description="Disordered" evidence="1">
    <location>
        <begin position="40"/>
        <end position="73"/>
    </location>
</feature>